<dbReference type="InterPro" id="IPR036872">
    <property type="entry name" value="CH_dom_sf"/>
</dbReference>
<dbReference type="GO" id="GO:0008017">
    <property type="term" value="F:microtubule binding"/>
    <property type="evidence" value="ECO:0007669"/>
    <property type="project" value="InterPro"/>
</dbReference>
<evidence type="ECO:0000256" key="2">
    <source>
        <dbReference type="ARBA" id="ARBA00010729"/>
    </source>
</evidence>
<dbReference type="EMBL" id="HBFX01004746">
    <property type="protein sequence ID" value="CAD8948421.1"/>
    <property type="molecule type" value="Transcribed_RNA"/>
</dbReference>
<keyword evidence="6" id="KW-0498">Mitosis</keyword>
<evidence type="ECO:0000256" key="9">
    <source>
        <dbReference type="PROSITE-ProRule" id="PRU00576"/>
    </source>
</evidence>
<organism evidence="13">
    <name type="scientific">Hemiselmis andersenii</name>
    <name type="common">Cryptophyte alga</name>
    <dbReference type="NCBI Taxonomy" id="464988"/>
    <lineage>
        <taxon>Eukaryota</taxon>
        <taxon>Cryptophyceae</taxon>
        <taxon>Cryptomonadales</taxon>
        <taxon>Hemiselmidaceae</taxon>
        <taxon>Hemiselmis</taxon>
    </lineage>
</organism>
<dbReference type="SUPFAM" id="SSF140612">
    <property type="entry name" value="EB1 dimerisation domain-like"/>
    <property type="match status" value="1"/>
</dbReference>
<feature type="domain" description="Calponin-homology (CH)" evidence="11">
    <location>
        <begin position="12"/>
        <end position="114"/>
    </location>
</feature>
<evidence type="ECO:0000256" key="5">
    <source>
        <dbReference type="ARBA" id="ARBA00022701"/>
    </source>
</evidence>
<evidence type="ECO:0000256" key="4">
    <source>
        <dbReference type="ARBA" id="ARBA00022618"/>
    </source>
</evidence>
<dbReference type="PROSITE" id="PS50021">
    <property type="entry name" value="CH"/>
    <property type="match status" value="1"/>
</dbReference>
<sequence>MSSIGMMDPAFFVGKNELLSWLNELLDLNYSKVEQCANGAAYCQIMDACFPGEVAMKKVMFDAKHEHDFVKNYKVLQTLFDKKQITKHIEVTKLCKAKPLDNLEMLQWIKRYFDMHYGGNEYNAVERRGGLSFASTGAKENTATNKPAAAKTATVKTGAVRVARPASSSAPKRAGAPAGAGGSSANDEQVAKLTEEMTSMKLTVAELEKERDFYFGKLRDVEITCQTNERTDVGSLVEDIQKILYSTAEDVVVAAPAPEAVPEAQPVAAA</sequence>
<dbReference type="GO" id="GO:0005874">
    <property type="term" value="C:microtubule"/>
    <property type="evidence" value="ECO:0007669"/>
    <property type="project" value="UniProtKB-KW"/>
</dbReference>
<reference evidence="13" key="1">
    <citation type="submission" date="2021-01" db="EMBL/GenBank/DDBJ databases">
        <authorList>
            <person name="Corre E."/>
            <person name="Pelletier E."/>
            <person name="Niang G."/>
            <person name="Scheremetjew M."/>
            <person name="Finn R."/>
            <person name="Kale V."/>
            <person name="Holt S."/>
            <person name="Cochrane G."/>
            <person name="Meng A."/>
            <person name="Brown T."/>
            <person name="Cohen L."/>
        </authorList>
    </citation>
    <scope>NUCLEOTIDE SEQUENCE</scope>
    <source>
        <strain evidence="13">CCMP644</strain>
    </source>
</reference>
<dbReference type="PROSITE" id="PS51230">
    <property type="entry name" value="EB1_C"/>
    <property type="match status" value="1"/>
</dbReference>
<evidence type="ECO:0000256" key="10">
    <source>
        <dbReference type="SAM" id="MobiDB-lite"/>
    </source>
</evidence>
<comment type="subcellular location">
    <subcellularLocation>
        <location evidence="1">Cytoplasm</location>
        <location evidence="1">Cytoskeleton</location>
    </subcellularLocation>
</comment>
<comment type="similarity">
    <text evidence="2">Belongs to the MAPRE family.</text>
</comment>
<dbReference type="InterPro" id="IPR004953">
    <property type="entry name" value="EB1_C"/>
</dbReference>
<keyword evidence="7" id="KW-0206">Cytoskeleton</keyword>
<feature type="domain" description="EB1 C-terminal" evidence="12">
    <location>
        <begin position="182"/>
        <end position="253"/>
    </location>
</feature>
<gene>
    <name evidence="13" type="ORF">HAND00432_LOCUS2939</name>
</gene>
<evidence type="ECO:0000256" key="8">
    <source>
        <dbReference type="ARBA" id="ARBA00023306"/>
    </source>
</evidence>
<feature type="compositionally biased region" description="Low complexity" evidence="10">
    <location>
        <begin position="160"/>
        <end position="177"/>
    </location>
</feature>
<dbReference type="PANTHER" id="PTHR10623">
    <property type="entry name" value="MICROTUBULE-ASSOCIATED PROTEIN RP/EB FAMILY MEMBER"/>
    <property type="match status" value="1"/>
</dbReference>
<name>A0A6U4SIQ3_HEMAN</name>
<dbReference type="Pfam" id="PF00307">
    <property type="entry name" value="CH"/>
    <property type="match status" value="1"/>
</dbReference>
<feature type="region of interest" description="Disordered" evidence="10">
    <location>
        <begin position="160"/>
        <end position="188"/>
    </location>
</feature>
<evidence type="ECO:0000256" key="1">
    <source>
        <dbReference type="ARBA" id="ARBA00004245"/>
    </source>
</evidence>
<dbReference type="Gene3D" id="1.10.418.10">
    <property type="entry name" value="Calponin-like domain"/>
    <property type="match status" value="1"/>
</dbReference>
<dbReference type="InterPro" id="IPR027328">
    <property type="entry name" value="MAPRE"/>
</dbReference>
<evidence type="ECO:0000259" key="11">
    <source>
        <dbReference type="PROSITE" id="PS50021"/>
    </source>
</evidence>
<keyword evidence="4" id="KW-0132">Cell division</keyword>
<dbReference type="Gene3D" id="1.20.5.1430">
    <property type="match status" value="1"/>
</dbReference>
<dbReference type="InterPro" id="IPR001715">
    <property type="entry name" value="CH_dom"/>
</dbReference>
<dbReference type="FunFam" id="1.10.418.10:FF:000028">
    <property type="entry name" value="RP/EB family microtubule-associated protein"/>
    <property type="match status" value="1"/>
</dbReference>
<keyword evidence="3" id="KW-0963">Cytoplasm</keyword>
<keyword evidence="8" id="KW-0131">Cell cycle</keyword>
<protein>
    <recommendedName>
        <fullName evidence="14">Microtubule-associated protein RP/EB family member 1</fullName>
    </recommendedName>
</protein>
<accession>A0A6U4SIQ3</accession>
<dbReference type="Pfam" id="PF03271">
    <property type="entry name" value="EB1"/>
    <property type="match status" value="1"/>
</dbReference>
<evidence type="ECO:0000259" key="12">
    <source>
        <dbReference type="PROSITE" id="PS51230"/>
    </source>
</evidence>
<evidence type="ECO:0000313" key="13">
    <source>
        <dbReference type="EMBL" id="CAD8948421.1"/>
    </source>
</evidence>
<dbReference type="SUPFAM" id="SSF47576">
    <property type="entry name" value="Calponin-homology domain, CH-domain"/>
    <property type="match status" value="1"/>
</dbReference>
<dbReference type="GO" id="GO:0051301">
    <property type="term" value="P:cell division"/>
    <property type="evidence" value="ECO:0007669"/>
    <property type="project" value="UniProtKB-KW"/>
</dbReference>
<proteinExistence type="inferred from homology"/>
<evidence type="ECO:0000256" key="3">
    <source>
        <dbReference type="ARBA" id="ARBA00022490"/>
    </source>
</evidence>
<evidence type="ECO:0000256" key="6">
    <source>
        <dbReference type="ARBA" id="ARBA00022776"/>
    </source>
</evidence>
<dbReference type="AlphaFoldDB" id="A0A6U4SIQ3"/>
<keyword evidence="5 9" id="KW-0493">Microtubule</keyword>
<evidence type="ECO:0008006" key="14">
    <source>
        <dbReference type="Google" id="ProtNLM"/>
    </source>
</evidence>
<dbReference type="InterPro" id="IPR036133">
    <property type="entry name" value="EB1_C_sf"/>
</dbReference>
<evidence type="ECO:0000256" key="7">
    <source>
        <dbReference type="ARBA" id="ARBA00023212"/>
    </source>
</evidence>